<gene>
    <name evidence="1" type="primary">flaF</name>
    <name evidence="1" type="ORF">K8W01_05310</name>
</gene>
<dbReference type="AlphaFoldDB" id="A0A921E0P3"/>
<evidence type="ECO:0000313" key="2">
    <source>
        <dbReference type="Proteomes" id="UP000742631"/>
    </source>
</evidence>
<dbReference type="Proteomes" id="UP000742631">
    <property type="component" value="Unassembled WGS sequence"/>
</dbReference>
<keyword evidence="1" id="KW-0966">Cell projection</keyword>
<dbReference type="GO" id="GO:0044781">
    <property type="term" value="P:bacterial-type flagellum organization"/>
    <property type="evidence" value="ECO:0007669"/>
    <property type="project" value="InterPro"/>
</dbReference>
<name>A0A921E0P3_9HYPH</name>
<dbReference type="Pfam" id="PF07309">
    <property type="entry name" value="FlaF"/>
    <property type="match status" value="1"/>
</dbReference>
<accession>A0A921E0P3</accession>
<keyword evidence="1" id="KW-0282">Flagellum</keyword>
<sequence>MHYGANAYAKVARVALSPREAEAAVLLKAAGRLQSLGTEVAPGPALNEALVFNQRVWTILASAATEPGSPLPIEVRNGMAQISAYVFQTILETMIEPTAQKIESLVTLNNHIAAGLQGDPGPGVQG</sequence>
<proteinExistence type="predicted"/>
<keyword evidence="1" id="KW-0969">Cilium</keyword>
<organism evidence="1 2">
    <name type="scientific">Methylorubrum populi</name>
    <dbReference type="NCBI Taxonomy" id="223967"/>
    <lineage>
        <taxon>Bacteria</taxon>
        <taxon>Pseudomonadati</taxon>
        <taxon>Pseudomonadota</taxon>
        <taxon>Alphaproteobacteria</taxon>
        <taxon>Hyphomicrobiales</taxon>
        <taxon>Methylobacteriaceae</taxon>
        <taxon>Methylorubrum</taxon>
    </lineage>
</organism>
<comment type="caution">
    <text evidence="1">The sequence shown here is derived from an EMBL/GenBank/DDBJ whole genome shotgun (WGS) entry which is preliminary data.</text>
</comment>
<evidence type="ECO:0000313" key="1">
    <source>
        <dbReference type="EMBL" id="HJE23058.1"/>
    </source>
</evidence>
<protein>
    <submittedName>
        <fullName evidence="1">Flagellar biosynthesis regulator FlaF</fullName>
    </submittedName>
</protein>
<dbReference type="InterPro" id="IPR010845">
    <property type="entry name" value="FlaF"/>
</dbReference>
<reference evidence="1" key="1">
    <citation type="journal article" date="2021" name="PeerJ">
        <title>Extensive microbial diversity within the chicken gut microbiome revealed by metagenomics and culture.</title>
        <authorList>
            <person name="Gilroy R."/>
            <person name="Ravi A."/>
            <person name="Getino M."/>
            <person name="Pursley I."/>
            <person name="Horton D.L."/>
            <person name="Alikhan N.F."/>
            <person name="Baker D."/>
            <person name="Gharbi K."/>
            <person name="Hall N."/>
            <person name="Watson M."/>
            <person name="Adriaenssens E.M."/>
            <person name="Foster-Nyarko E."/>
            <person name="Jarju S."/>
            <person name="Secka A."/>
            <person name="Antonio M."/>
            <person name="Oren A."/>
            <person name="Chaudhuri R.R."/>
            <person name="La Ragione R."/>
            <person name="Hildebrand F."/>
            <person name="Pallen M.J."/>
        </authorList>
    </citation>
    <scope>NUCLEOTIDE SEQUENCE</scope>
    <source>
        <strain evidence="1">316</strain>
    </source>
</reference>
<reference evidence="1" key="2">
    <citation type="submission" date="2021-09" db="EMBL/GenBank/DDBJ databases">
        <authorList>
            <person name="Gilroy R."/>
        </authorList>
    </citation>
    <scope>NUCLEOTIDE SEQUENCE</scope>
    <source>
        <strain evidence="1">316</strain>
    </source>
</reference>
<dbReference type="EMBL" id="DYYG01000013">
    <property type="protein sequence ID" value="HJE23058.1"/>
    <property type="molecule type" value="Genomic_DNA"/>
</dbReference>